<dbReference type="Pfam" id="PF25917">
    <property type="entry name" value="BSH_RND"/>
    <property type="match status" value="1"/>
</dbReference>
<keyword evidence="5" id="KW-0175">Coiled coil</keyword>
<keyword evidence="2 7" id="KW-0812">Transmembrane</keyword>
<comment type="subcellular location">
    <subcellularLocation>
        <location evidence="1">Membrane</location>
        <topology evidence="1">Single-pass membrane protein</topology>
    </subcellularLocation>
</comment>
<evidence type="ECO:0000256" key="6">
    <source>
        <dbReference type="SAM" id="MobiDB-lite"/>
    </source>
</evidence>
<keyword evidence="4 7" id="KW-0472">Membrane</keyword>
<evidence type="ECO:0000256" key="5">
    <source>
        <dbReference type="SAM" id="Coils"/>
    </source>
</evidence>
<dbReference type="Gene3D" id="2.40.30.170">
    <property type="match status" value="1"/>
</dbReference>
<dbReference type="InterPro" id="IPR058625">
    <property type="entry name" value="MdtA-like_BSH"/>
</dbReference>
<feature type="coiled-coil region" evidence="5">
    <location>
        <begin position="216"/>
        <end position="243"/>
    </location>
</feature>
<evidence type="ECO:0000259" key="8">
    <source>
        <dbReference type="Pfam" id="PF25917"/>
    </source>
</evidence>
<evidence type="ECO:0000256" key="4">
    <source>
        <dbReference type="ARBA" id="ARBA00023136"/>
    </source>
</evidence>
<evidence type="ECO:0000256" key="1">
    <source>
        <dbReference type="ARBA" id="ARBA00004167"/>
    </source>
</evidence>
<dbReference type="RefSeq" id="WP_394829656.1">
    <property type="nucleotide sequence ID" value="NZ_CP089984.1"/>
</dbReference>
<keyword evidence="3 7" id="KW-1133">Transmembrane helix</keyword>
<dbReference type="InterPro" id="IPR050739">
    <property type="entry name" value="MFP"/>
</dbReference>
<feature type="domain" description="Multidrug resistance protein MdtA-like barrel-sandwich hybrid" evidence="8">
    <location>
        <begin position="67"/>
        <end position="280"/>
    </location>
</feature>
<evidence type="ECO:0000256" key="2">
    <source>
        <dbReference type="ARBA" id="ARBA00022692"/>
    </source>
</evidence>
<dbReference type="Gene3D" id="1.10.287.470">
    <property type="entry name" value="Helix hairpin bin"/>
    <property type="match status" value="1"/>
</dbReference>
<name>A0ABZ2MC31_9BACT</name>
<dbReference type="Proteomes" id="UP001370348">
    <property type="component" value="Chromosome"/>
</dbReference>
<proteinExistence type="predicted"/>
<protein>
    <submittedName>
        <fullName evidence="9">HlyD family efflux transporter periplasmic adaptor subunit</fullName>
    </submittedName>
</protein>
<evidence type="ECO:0000256" key="3">
    <source>
        <dbReference type="ARBA" id="ARBA00022989"/>
    </source>
</evidence>
<dbReference type="EMBL" id="CP089984">
    <property type="protein sequence ID" value="WXB20056.1"/>
    <property type="molecule type" value="Genomic_DNA"/>
</dbReference>
<feature type="transmembrane region" description="Helical" evidence="7">
    <location>
        <begin position="21"/>
        <end position="40"/>
    </location>
</feature>
<reference evidence="9 10" key="1">
    <citation type="submission" date="2021-12" db="EMBL/GenBank/DDBJ databases">
        <title>Discovery of the Pendulisporaceae a myxobacterial family with distinct sporulation behavior and unique specialized metabolism.</title>
        <authorList>
            <person name="Garcia R."/>
            <person name="Popoff A."/>
            <person name="Bader C.D."/>
            <person name="Loehr J."/>
            <person name="Walesch S."/>
            <person name="Walt C."/>
            <person name="Boldt J."/>
            <person name="Bunk B."/>
            <person name="Haeckl F.J.F.P.J."/>
            <person name="Gunesch A.P."/>
            <person name="Birkelbach J."/>
            <person name="Nuebel U."/>
            <person name="Pietschmann T."/>
            <person name="Bach T."/>
            <person name="Mueller R."/>
        </authorList>
    </citation>
    <scope>NUCLEOTIDE SEQUENCE [LARGE SCALE GENOMIC DNA]</scope>
    <source>
        <strain evidence="9 10">MSr11954</strain>
    </source>
</reference>
<evidence type="ECO:0000313" key="9">
    <source>
        <dbReference type="EMBL" id="WXB20056.1"/>
    </source>
</evidence>
<organism evidence="9 10">
    <name type="scientific">Pendulispora albinea</name>
    <dbReference type="NCBI Taxonomy" id="2741071"/>
    <lineage>
        <taxon>Bacteria</taxon>
        <taxon>Pseudomonadati</taxon>
        <taxon>Myxococcota</taxon>
        <taxon>Myxococcia</taxon>
        <taxon>Myxococcales</taxon>
        <taxon>Sorangiineae</taxon>
        <taxon>Pendulisporaceae</taxon>
        <taxon>Pendulispora</taxon>
    </lineage>
</organism>
<gene>
    <name evidence="9" type="ORF">LZC94_22880</name>
</gene>
<evidence type="ECO:0000256" key="7">
    <source>
        <dbReference type="SAM" id="Phobius"/>
    </source>
</evidence>
<sequence>MSDAFARTFRAIDGDSASRSHLAALVAILVLAAWTVWLFAAHLSIYETSEAARLEVVRAAHPFDAPIAGRVVKATIALDRDVREGDVLIELDAEPQRLALGEAKAKADSIAPTLAATRAELTAEKQALAHFRSQGKASLDEAESRVEEARIAEVLARDELGRVEHLQKTGAVAEIDAVRSKADAERKRATEAALRAQQSKIEREWMTGQSDRGTRIAALQLDAVRLEAELGRIQAQMASLEHAIEQRRIRAPASGRVGEVSQVRPGSWVEEGDRMGTIVAQGELRVVAEFKPASAFGRIRTGQAARVRFDGFPWTEFGETRAQVADVAGEVRDGRARIELNVVTPSERIPMQHGLPGNVEIEVERTTPAELLLRAAGELLHRPGSPLPEPPASRDRHLRITRQ</sequence>
<dbReference type="Gene3D" id="2.40.50.100">
    <property type="match status" value="1"/>
</dbReference>
<evidence type="ECO:0000313" key="10">
    <source>
        <dbReference type="Proteomes" id="UP001370348"/>
    </source>
</evidence>
<feature type="region of interest" description="Disordered" evidence="6">
    <location>
        <begin position="380"/>
        <end position="403"/>
    </location>
</feature>
<dbReference type="PANTHER" id="PTHR30386:SF26">
    <property type="entry name" value="TRANSPORT PROTEIN COMB"/>
    <property type="match status" value="1"/>
</dbReference>
<dbReference type="SUPFAM" id="SSF111369">
    <property type="entry name" value="HlyD-like secretion proteins"/>
    <property type="match status" value="1"/>
</dbReference>
<dbReference type="PANTHER" id="PTHR30386">
    <property type="entry name" value="MEMBRANE FUSION SUBUNIT OF EMRAB-TOLC MULTIDRUG EFFLUX PUMP"/>
    <property type="match status" value="1"/>
</dbReference>
<accession>A0ABZ2MC31</accession>
<keyword evidence="10" id="KW-1185">Reference proteome</keyword>